<feature type="active site" evidence="7">
    <location>
        <position position="91"/>
    </location>
</feature>
<keyword evidence="10" id="KW-1185">Reference proteome</keyword>
<dbReference type="GO" id="GO:0009307">
    <property type="term" value="P:DNA restriction-modification system"/>
    <property type="evidence" value="ECO:0007669"/>
    <property type="project" value="UniProtKB-KW"/>
</dbReference>
<dbReference type="InterPro" id="IPR050390">
    <property type="entry name" value="C5-Methyltransferase"/>
</dbReference>
<sequence length="367" mass="41899">MPAKNTNITPSLKAVDFFCGAGGVTCGFKNIGIEVLGGIDIVSKFRRTYEENNNAIFINEDVSNMKPEKLQDFLPINLNQDDLIFVGCSPCQYYSNLKSDKTKSKAGRLLLDDFKEFVLYYKPGFVFIENVPGLETKEGSPLHRFKQQLRLEGYTFDQTVLNSKYFGVPQSRRRFVLIGTRLLNKIELPKQIRKKDQIVTVKKAIGDYTIFPKVSMGHKDETGFQHSVARLSDLNMERMKATPKNGGTRRAWSSNERLQLDCYKDHEGHYDVYGRLFWNKPAPTITTRFIYTSTGRYSHPEQNRALSLREGATLQSFPLNYKFHSTNQGDIATMIGNAVPPKLAEAIGQSLNTHWHKWQSLRQEQGH</sequence>
<dbReference type="SUPFAM" id="SSF53335">
    <property type="entry name" value="S-adenosyl-L-methionine-dependent methyltransferases"/>
    <property type="match status" value="1"/>
</dbReference>
<dbReference type="Gene3D" id="3.40.50.150">
    <property type="entry name" value="Vaccinia Virus protein VP39"/>
    <property type="match status" value="1"/>
</dbReference>
<keyword evidence="2 7" id="KW-0489">Methyltransferase</keyword>
<dbReference type="EMBL" id="QKTW01000009">
    <property type="protein sequence ID" value="PZF73942.1"/>
    <property type="molecule type" value="Genomic_DNA"/>
</dbReference>
<evidence type="ECO:0000313" key="9">
    <source>
        <dbReference type="EMBL" id="PZF73942.1"/>
    </source>
</evidence>
<keyword evidence="5" id="KW-0680">Restriction system</keyword>
<accession>A0A2W2AK54</accession>
<dbReference type="Proteomes" id="UP000248745">
    <property type="component" value="Unassembled WGS sequence"/>
</dbReference>
<dbReference type="EC" id="2.1.1.37" evidence="1"/>
<dbReference type="AlphaFoldDB" id="A0A2W2AK54"/>
<reference evidence="9 10" key="1">
    <citation type="submission" date="2018-06" db="EMBL/GenBank/DDBJ databases">
        <title>Mucibacter soli gen. nov., sp. nov., a new member of the family Chitinophagaceae producing mucin.</title>
        <authorList>
            <person name="Kim M.-K."/>
            <person name="Park S."/>
            <person name="Kim T.-S."/>
            <person name="Joung Y."/>
            <person name="Han J.-H."/>
            <person name="Kim S.B."/>
        </authorList>
    </citation>
    <scope>NUCLEOTIDE SEQUENCE [LARGE SCALE GENOMIC DNA]</scope>
    <source>
        <strain evidence="9 10">R1-15</strain>
    </source>
</reference>
<dbReference type="OrthoDB" id="32195at2"/>
<dbReference type="PANTHER" id="PTHR10629:SF52">
    <property type="entry name" value="DNA (CYTOSINE-5)-METHYLTRANSFERASE 1"/>
    <property type="match status" value="1"/>
</dbReference>
<evidence type="ECO:0000256" key="2">
    <source>
        <dbReference type="ARBA" id="ARBA00022603"/>
    </source>
</evidence>
<dbReference type="PROSITE" id="PS51679">
    <property type="entry name" value="SAM_MT_C5"/>
    <property type="match status" value="1"/>
</dbReference>
<comment type="catalytic activity">
    <reaction evidence="6">
        <text>a 2'-deoxycytidine in DNA + S-adenosyl-L-methionine = a 5-methyl-2'-deoxycytidine in DNA + S-adenosyl-L-homocysteine + H(+)</text>
        <dbReference type="Rhea" id="RHEA:13681"/>
        <dbReference type="Rhea" id="RHEA-COMP:11369"/>
        <dbReference type="Rhea" id="RHEA-COMP:11370"/>
        <dbReference type="ChEBI" id="CHEBI:15378"/>
        <dbReference type="ChEBI" id="CHEBI:57856"/>
        <dbReference type="ChEBI" id="CHEBI:59789"/>
        <dbReference type="ChEBI" id="CHEBI:85452"/>
        <dbReference type="ChEBI" id="CHEBI:85454"/>
        <dbReference type="EC" id="2.1.1.37"/>
    </reaction>
</comment>
<proteinExistence type="inferred from homology"/>
<dbReference type="GO" id="GO:0003886">
    <property type="term" value="F:DNA (cytosine-5-)-methyltransferase activity"/>
    <property type="evidence" value="ECO:0007669"/>
    <property type="project" value="UniProtKB-EC"/>
</dbReference>
<evidence type="ECO:0000256" key="5">
    <source>
        <dbReference type="ARBA" id="ARBA00022747"/>
    </source>
</evidence>
<evidence type="ECO:0000256" key="6">
    <source>
        <dbReference type="ARBA" id="ARBA00047422"/>
    </source>
</evidence>
<dbReference type="GO" id="GO:0044027">
    <property type="term" value="P:negative regulation of gene expression via chromosomal CpG island methylation"/>
    <property type="evidence" value="ECO:0007669"/>
    <property type="project" value="TreeGrafter"/>
</dbReference>
<dbReference type="Gene3D" id="3.90.120.10">
    <property type="entry name" value="DNA Methylase, subunit A, domain 2"/>
    <property type="match status" value="1"/>
</dbReference>
<keyword evidence="3 7" id="KW-0808">Transferase</keyword>
<dbReference type="PANTHER" id="PTHR10629">
    <property type="entry name" value="CYTOSINE-SPECIFIC METHYLTRANSFERASE"/>
    <property type="match status" value="1"/>
</dbReference>
<dbReference type="InterPro" id="IPR029063">
    <property type="entry name" value="SAM-dependent_MTases_sf"/>
</dbReference>
<keyword evidence="4 7" id="KW-0949">S-adenosyl-L-methionine</keyword>
<gene>
    <name evidence="9" type="ORF">DN068_06270</name>
</gene>
<dbReference type="NCBIfam" id="TIGR00675">
    <property type="entry name" value="dcm"/>
    <property type="match status" value="1"/>
</dbReference>
<dbReference type="GO" id="GO:0003677">
    <property type="term" value="F:DNA binding"/>
    <property type="evidence" value="ECO:0007669"/>
    <property type="project" value="TreeGrafter"/>
</dbReference>
<evidence type="ECO:0000256" key="3">
    <source>
        <dbReference type="ARBA" id="ARBA00022679"/>
    </source>
</evidence>
<evidence type="ECO:0000256" key="8">
    <source>
        <dbReference type="RuleBase" id="RU000416"/>
    </source>
</evidence>
<evidence type="ECO:0000313" key="10">
    <source>
        <dbReference type="Proteomes" id="UP000248745"/>
    </source>
</evidence>
<evidence type="ECO:0000256" key="1">
    <source>
        <dbReference type="ARBA" id="ARBA00011975"/>
    </source>
</evidence>
<dbReference type="InterPro" id="IPR001525">
    <property type="entry name" value="C5_MeTfrase"/>
</dbReference>
<dbReference type="RefSeq" id="WP_110998039.1">
    <property type="nucleotide sequence ID" value="NZ_QKTW01000009.1"/>
</dbReference>
<comment type="similarity">
    <text evidence="7 8">Belongs to the class I-like SAM-binding methyltransferase superfamily. C5-methyltransferase family.</text>
</comment>
<name>A0A2W2AK54_9BACT</name>
<dbReference type="GO" id="GO:0032259">
    <property type="term" value="P:methylation"/>
    <property type="evidence" value="ECO:0007669"/>
    <property type="project" value="UniProtKB-KW"/>
</dbReference>
<protein>
    <recommendedName>
        <fullName evidence="1">DNA (cytosine-5-)-methyltransferase</fullName>
        <ecNumber evidence="1">2.1.1.37</ecNumber>
    </recommendedName>
</protein>
<organism evidence="9 10">
    <name type="scientific">Taibaiella soli</name>
    <dbReference type="NCBI Taxonomy" id="1649169"/>
    <lineage>
        <taxon>Bacteria</taxon>
        <taxon>Pseudomonadati</taxon>
        <taxon>Bacteroidota</taxon>
        <taxon>Chitinophagia</taxon>
        <taxon>Chitinophagales</taxon>
        <taxon>Chitinophagaceae</taxon>
        <taxon>Taibaiella</taxon>
    </lineage>
</organism>
<comment type="caution">
    <text evidence="9">The sequence shown here is derived from an EMBL/GenBank/DDBJ whole genome shotgun (WGS) entry which is preliminary data.</text>
</comment>
<evidence type="ECO:0000256" key="7">
    <source>
        <dbReference type="PROSITE-ProRule" id="PRU01016"/>
    </source>
</evidence>
<dbReference type="Pfam" id="PF00145">
    <property type="entry name" value="DNA_methylase"/>
    <property type="match status" value="1"/>
</dbReference>
<dbReference type="PRINTS" id="PR00105">
    <property type="entry name" value="C5METTRFRASE"/>
</dbReference>
<evidence type="ECO:0000256" key="4">
    <source>
        <dbReference type="ARBA" id="ARBA00022691"/>
    </source>
</evidence>